<keyword evidence="2 5" id="KW-0500">Molybdenum</keyword>
<dbReference type="GO" id="GO:0015689">
    <property type="term" value="P:molybdate ion transport"/>
    <property type="evidence" value="ECO:0007669"/>
    <property type="project" value="InterPro"/>
</dbReference>
<dbReference type="GO" id="GO:0016887">
    <property type="term" value="F:ATP hydrolysis activity"/>
    <property type="evidence" value="ECO:0007669"/>
    <property type="project" value="InterPro"/>
</dbReference>
<dbReference type="PROSITE" id="PS50893">
    <property type="entry name" value="ABC_TRANSPORTER_2"/>
    <property type="match status" value="1"/>
</dbReference>
<dbReference type="PROSITE" id="PS00211">
    <property type="entry name" value="ABC_TRANSPORTER_1"/>
    <property type="match status" value="1"/>
</dbReference>
<feature type="domain" description="Mop" evidence="7">
    <location>
        <begin position="301"/>
        <end position="372"/>
    </location>
</feature>
<name>A0A4R2RAW5_9PSEU</name>
<dbReference type="InterPro" id="IPR004606">
    <property type="entry name" value="Mop_domain"/>
</dbReference>
<evidence type="ECO:0000259" key="6">
    <source>
        <dbReference type="PROSITE" id="PS50893"/>
    </source>
</evidence>
<dbReference type="RefSeq" id="WP_132875148.1">
    <property type="nucleotide sequence ID" value="NZ_SLXQ01000001.1"/>
</dbReference>
<evidence type="ECO:0000256" key="3">
    <source>
        <dbReference type="ARBA" id="ARBA00022741"/>
    </source>
</evidence>
<dbReference type="SMART" id="SM00382">
    <property type="entry name" value="AAA"/>
    <property type="match status" value="1"/>
</dbReference>
<dbReference type="Gene3D" id="3.40.50.300">
    <property type="entry name" value="P-loop containing nucleotide triphosphate hydrolases"/>
    <property type="match status" value="1"/>
</dbReference>
<comment type="caution">
    <text evidence="8">The sequence shown here is derived from an EMBL/GenBank/DDBJ whole genome shotgun (WGS) entry which is preliminary data.</text>
</comment>
<evidence type="ECO:0000256" key="2">
    <source>
        <dbReference type="ARBA" id="ARBA00022505"/>
    </source>
</evidence>
<evidence type="ECO:0000313" key="9">
    <source>
        <dbReference type="Proteomes" id="UP000294911"/>
    </source>
</evidence>
<dbReference type="GO" id="GO:0005524">
    <property type="term" value="F:ATP binding"/>
    <property type="evidence" value="ECO:0007669"/>
    <property type="project" value="UniProtKB-KW"/>
</dbReference>
<dbReference type="PANTHER" id="PTHR42781">
    <property type="entry name" value="SPERMIDINE/PUTRESCINE IMPORT ATP-BINDING PROTEIN POTA"/>
    <property type="match status" value="1"/>
</dbReference>
<dbReference type="Proteomes" id="UP000294911">
    <property type="component" value="Unassembled WGS sequence"/>
</dbReference>
<dbReference type="InterPro" id="IPR027417">
    <property type="entry name" value="P-loop_NTPase"/>
</dbReference>
<evidence type="ECO:0000256" key="4">
    <source>
        <dbReference type="ARBA" id="ARBA00022840"/>
    </source>
</evidence>
<keyword evidence="4 8" id="KW-0067">ATP-binding</keyword>
<dbReference type="InterPro" id="IPR008995">
    <property type="entry name" value="Mo/tungstate-bd_C_term_dom"/>
</dbReference>
<gene>
    <name evidence="8" type="ORF">EV191_101508</name>
</gene>
<dbReference type="InterPro" id="IPR005116">
    <property type="entry name" value="Transp-assoc_OB_typ1"/>
</dbReference>
<dbReference type="InterPro" id="IPR017871">
    <property type="entry name" value="ABC_transporter-like_CS"/>
</dbReference>
<keyword evidence="9" id="KW-1185">Reference proteome</keyword>
<dbReference type="InterPro" id="IPR003593">
    <property type="entry name" value="AAA+_ATPase"/>
</dbReference>
<keyword evidence="1" id="KW-0813">Transport</keyword>
<keyword evidence="3" id="KW-0547">Nucleotide-binding</keyword>
<feature type="domain" description="ABC transporter" evidence="6">
    <location>
        <begin position="1"/>
        <end position="237"/>
    </location>
</feature>
<proteinExistence type="predicted"/>
<reference evidence="8 9" key="1">
    <citation type="submission" date="2019-03" db="EMBL/GenBank/DDBJ databases">
        <title>Genomic Encyclopedia of Type Strains, Phase IV (KMG-IV): sequencing the most valuable type-strain genomes for metagenomic binning, comparative biology and taxonomic classification.</title>
        <authorList>
            <person name="Goeker M."/>
        </authorList>
    </citation>
    <scope>NUCLEOTIDE SEQUENCE [LARGE SCALE GENOMIC DNA]</scope>
    <source>
        <strain evidence="8 9">DSM 45765</strain>
    </source>
</reference>
<protein>
    <submittedName>
        <fullName evidence="8">Molybdate transport system ATP-binding protein</fullName>
    </submittedName>
</protein>
<accession>A0A4R2RAW5</accession>
<dbReference type="OrthoDB" id="9112331at2"/>
<dbReference type="PROSITE" id="PS51866">
    <property type="entry name" value="MOP"/>
    <property type="match status" value="1"/>
</dbReference>
<sequence length="373" mass="38892">MTEPALSARINLARDGFRLRVDLTARRGEVLALLGPNGSGKSTVLGCLAGLLRPADARITLGGRLLTGDRKLVPPHARGVGLLAQQPLLFPHLSVLHNVAFGPRCQGRSRSEANRLAAGWLSEVDAEQFADRRPSQLSGGQAQRVALARTLASEPELLLLDEPFAALDVDAAPALRTLVGTVLRDAARTTVLVTHDPLDALVLADRVVVMQDGAVVEDGPTREVLAKPRTGFTARIAGLNLVRGTARAEGVRTSDGTVLAGIASTELAGGAPAAAVFPPAAVAVRLMNTGDTDIADTMDATASPRNTLPAVVDSLEPYGPVIRLRAKAGADGPACVEGIIADLTPQAVAELELRPGRPVQLVIKATQVAVHPR</sequence>
<evidence type="ECO:0000256" key="5">
    <source>
        <dbReference type="PROSITE-ProRule" id="PRU01213"/>
    </source>
</evidence>
<dbReference type="AlphaFoldDB" id="A0A4R2RAW5"/>
<dbReference type="Pfam" id="PF00005">
    <property type="entry name" value="ABC_tran"/>
    <property type="match status" value="1"/>
</dbReference>
<dbReference type="EMBL" id="SLXQ01000001">
    <property type="protein sequence ID" value="TCP56565.1"/>
    <property type="molecule type" value="Genomic_DNA"/>
</dbReference>
<dbReference type="PANTHER" id="PTHR42781:SF4">
    <property type="entry name" value="SPERMIDINE_PUTRESCINE IMPORT ATP-BINDING PROTEIN POTA"/>
    <property type="match status" value="1"/>
</dbReference>
<dbReference type="SUPFAM" id="SSF50331">
    <property type="entry name" value="MOP-like"/>
    <property type="match status" value="1"/>
</dbReference>
<evidence type="ECO:0000313" key="8">
    <source>
        <dbReference type="EMBL" id="TCP56565.1"/>
    </source>
</evidence>
<dbReference type="SUPFAM" id="SSF52540">
    <property type="entry name" value="P-loop containing nucleoside triphosphate hydrolases"/>
    <property type="match status" value="1"/>
</dbReference>
<dbReference type="InterPro" id="IPR050093">
    <property type="entry name" value="ABC_SmlMolc_Importer"/>
</dbReference>
<evidence type="ECO:0000256" key="1">
    <source>
        <dbReference type="ARBA" id="ARBA00022448"/>
    </source>
</evidence>
<evidence type="ECO:0000259" key="7">
    <source>
        <dbReference type="PROSITE" id="PS51866"/>
    </source>
</evidence>
<organism evidence="8 9">
    <name type="scientific">Tamaricihabitans halophyticus</name>
    <dbReference type="NCBI Taxonomy" id="1262583"/>
    <lineage>
        <taxon>Bacteria</taxon>
        <taxon>Bacillati</taxon>
        <taxon>Actinomycetota</taxon>
        <taxon>Actinomycetes</taxon>
        <taxon>Pseudonocardiales</taxon>
        <taxon>Pseudonocardiaceae</taxon>
        <taxon>Tamaricihabitans</taxon>
    </lineage>
</organism>
<dbReference type="InterPro" id="IPR003439">
    <property type="entry name" value="ABC_transporter-like_ATP-bd"/>
</dbReference>
<dbReference type="Gene3D" id="2.40.50.100">
    <property type="match status" value="1"/>
</dbReference>
<dbReference type="Pfam" id="PF03459">
    <property type="entry name" value="TOBE"/>
    <property type="match status" value="1"/>
</dbReference>